<comment type="caution">
    <text evidence="3">The sequence shown here is derived from an EMBL/GenBank/DDBJ whole genome shotgun (WGS) entry which is preliminary data.</text>
</comment>
<keyword evidence="4" id="KW-1185">Reference proteome</keyword>
<proteinExistence type="predicted"/>
<dbReference type="AlphaFoldDB" id="A0A9D4NHX8"/>
<reference evidence="3" key="1">
    <citation type="journal article" date="2019" name="bioRxiv">
        <title>The Genome of the Zebra Mussel, Dreissena polymorpha: A Resource for Invasive Species Research.</title>
        <authorList>
            <person name="McCartney M.A."/>
            <person name="Auch B."/>
            <person name="Kono T."/>
            <person name="Mallez S."/>
            <person name="Zhang Y."/>
            <person name="Obille A."/>
            <person name="Becker A."/>
            <person name="Abrahante J.E."/>
            <person name="Garbe J."/>
            <person name="Badalamenti J.P."/>
            <person name="Herman A."/>
            <person name="Mangelson H."/>
            <person name="Liachko I."/>
            <person name="Sullivan S."/>
            <person name="Sone E.D."/>
            <person name="Koren S."/>
            <person name="Silverstein K.A.T."/>
            <person name="Beckman K.B."/>
            <person name="Gohl D.M."/>
        </authorList>
    </citation>
    <scope>NUCLEOTIDE SEQUENCE</scope>
    <source>
        <strain evidence="3">Duluth1</strain>
        <tissue evidence="3">Whole animal</tissue>
    </source>
</reference>
<feature type="transmembrane region" description="Helical" evidence="2">
    <location>
        <begin position="79"/>
        <end position="101"/>
    </location>
</feature>
<evidence type="ECO:0000256" key="1">
    <source>
        <dbReference type="SAM" id="MobiDB-lite"/>
    </source>
</evidence>
<feature type="region of interest" description="Disordered" evidence="1">
    <location>
        <begin position="18"/>
        <end position="56"/>
    </location>
</feature>
<evidence type="ECO:0000313" key="3">
    <source>
        <dbReference type="EMBL" id="KAH3894024.1"/>
    </source>
</evidence>
<name>A0A9D4NHX8_DREPO</name>
<protein>
    <submittedName>
        <fullName evidence="3">Uncharacterized protein</fullName>
    </submittedName>
</protein>
<keyword evidence="2" id="KW-1133">Transmembrane helix</keyword>
<sequence>MCFKGRCVSDFDICKTKTTKPTTTTRPTPTTTKTKPTTTRPTTTRPEEEPNEDYETTYDPEWKRLELASPVFPSVAPSVFSFCTTLLSVFLELLFFALFYITF</sequence>
<reference evidence="3" key="2">
    <citation type="submission" date="2020-11" db="EMBL/GenBank/DDBJ databases">
        <authorList>
            <person name="McCartney M.A."/>
            <person name="Auch B."/>
            <person name="Kono T."/>
            <person name="Mallez S."/>
            <person name="Becker A."/>
            <person name="Gohl D.M."/>
            <person name="Silverstein K.A.T."/>
            <person name="Koren S."/>
            <person name="Bechman K.B."/>
            <person name="Herman A."/>
            <person name="Abrahante J.E."/>
            <person name="Garbe J."/>
        </authorList>
    </citation>
    <scope>NUCLEOTIDE SEQUENCE</scope>
    <source>
        <strain evidence="3">Duluth1</strain>
        <tissue evidence="3">Whole animal</tissue>
    </source>
</reference>
<evidence type="ECO:0000313" key="4">
    <source>
        <dbReference type="Proteomes" id="UP000828390"/>
    </source>
</evidence>
<dbReference type="Proteomes" id="UP000828390">
    <property type="component" value="Unassembled WGS sequence"/>
</dbReference>
<feature type="compositionally biased region" description="Low complexity" evidence="1">
    <location>
        <begin position="19"/>
        <end position="44"/>
    </location>
</feature>
<keyword evidence="2" id="KW-0472">Membrane</keyword>
<dbReference type="EMBL" id="JAIWYP010000001">
    <property type="protein sequence ID" value="KAH3894024.1"/>
    <property type="molecule type" value="Genomic_DNA"/>
</dbReference>
<organism evidence="3 4">
    <name type="scientific">Dreissena polymorpha</name>
    <name type="common">Zebra mussel</name>
    <name type="synonym">Mytilus polymorpha</name>
    <dbReference type="NCBI Taxonomy" id="45954"/>
    <lineage>
        <taxon>Eukaryota</taxon>
        <taxon>Metazoa</taxon>
        <taxon>Spiralia</taxon>
        <taxon>Lophotrochozoa</taxon>
        <taxon>Mollusca</taxon>
        <taxon>Bivalvia</taxon>
        <taxon>Autobranchia</taxon>
        <taxon>Heteroconchia</taxon>
        <taxon>Euheterodonta</taxon>
        <taxon>Imparidentia</taxon>
        <taxon>Neoheterodontei</taxon>
        <taxon>Myida</taxon>
        <taxon>Dreissenoidea</taxon>
        <taxon>Dreissenidae</taxon>
        <taxon>Dreissena</taxon>
    </lineage>
</organism>
<evidence type="ECO:0000256" key="2">
    <source>
        <dbReference type="SAM" id="Phobius"/>
    </source>
</evidence>
<keyword evidence="2" id="KW-0812">Transmembrane</keyword>
<gene>
    <name evidence="3" type="ORF">DPMN_018180</name>
</gene>
<accession>A0A9D4NHX8</accession>